<gene>
    <name evidence="4" type="ORF">QWZ16_10990</name>
</gene>
<dbReference type="EMBL" id="JAUFQC010000001">
    <property type="protein sequence ID" value="MDN3610227.1"/>
    <property type="molecule type" value="Genomic_DNA"/>
</dbReference>
<dbReference type="InterPro" id="IPR006674">
    <property type="entry name" value="HD_domain"/>
</dbReference>
<dbReference type="Proteomes" id="UP001238540">
    <property type="component" value="Unassembled WGS sequence"/>
</dbReference>
<protein>
    <submittedName>
        <fullName evidence="4">HD domain-containing protein</fullName>
    </submittedName>
</protein>
<dbReference type="PANTHER" id="PTHR11845:SF13">
    <property type="entry name" value="5'-DEOXYNUCLEOTIDASE HDDC2"/>
    <property type="match status" value="1"/>
</dbReference>
<evidence type="ECO:0000256" key="2">
    <source>
        <dbReference type="ARBA" id="ARBA00022801"/>
    </source>
</evidence>
<dbReference type="RefSeq" id="WP_170881992.1">
    <property type="nucleotide sequence ID" value="NZ_JABEYA020000001.1"/>
</dbReference>
<sequence length="193" mass="21875">MKAIEQILDFMVEIEKLKGVQRQSKPVGMTRYENSAEHSWHVCVSALMLHQYATQSVDINRVIKMLLIHDIGEIDSGDQIVYEGETQEKKHQEWRGIKRILDQLPNHDGDAYLKLWEEFEAGLSEDAKFAKAIDRIPPLLHNIHGAGHGWKKHKVTKEKVLALNGERIAAASPEIWAVVEAKLQQAIAEGVLT</sequence>
<proteinExistence type="predicted"/>
<reference evidence="5" key="1">
    <citation type="journal article" date="2019" name="Int. J. Syst. Evol. Microbiol.">
        <title>The Global Catalogue of Microorganisms (GCM) 10K type strain sequencing project: providing services to taxonomists for standard genome sequencing and annotation.</title>
        <authorList>
            <consortium name="The Broad Institute Genomics Platform"/>
            <consortium name="The Broad Institute Genome Sequencing Center for Infectious Disease"/>
            <person name="Wu L."/>
            <person name="Ma J."/>
        </authorList>
    </citation>
    <scope>NUCLEOTIDE SEQUENCE [LARGE SCALE GENOMIC DNA]</scope>
    <source>
        <strain evidence="5">CECT 7398</strain>
    </source>
</reference>
<dbReference type="Pfam" id="PF13023">
    <property type="entry name" value="HD_3"/>
    <property type="match status" value="1"/>
</dbReference>
<keyword evidence="5" id="KW-1185">Reference proteome</keyword>
<accession>A0ABT8BTZ2</accession>
<comment type="caution">
    <text evidence="4">The sequence shown here is derived from an EMBL/GenBank/DDBJ whole genome shotgun (WGS) entry which is preliminary data.</text>
</comment>
<dbReference type="InterPro" id="IPR039356">
    <property type="entry name" value="YfbR/HDDC2"/>
</dbReference>
<dbReference type="Gene3D" id="1.10.3210.10">
    <property type="entry name" value="Hypothetical protein af1432"/>
    <property type="match status" value="1"/>
</dbReference>
<dbReference type="SUPFAM" id="SSF109604">
    <property type="entry name" value="HD-domain/PDEase-like"/>
    <property type="match status" value="1"/>
</dbReference>
<evidence type="ECO:0000313" key="5">
    <source>
        <dbReference type="Proteomes" id="UP001238540"/>
    </source>
</evidence>
<feature type="domain" description="HD" evidence="3">
    <location>
        <begin position="14"/>
        <end position="176"/>
    </location>
</feature>
<name>A0ABT8BTZ2_9VIBR</name>
<organism evidence="4 5">
    <name type="scientific">Vibrio ostreicida</name>
    <dbReference type="NCBI Taxonomy" id="526588"/>
    <lineage>
        <taxon>Bacteria</taxon>
        <taxon>Pseudomonadati</taxon>
        <taxon>Pseudomonadota</taxon>
        <taxon>Gammaproteobacteria</taxon>
        <taxon>Vibrionales</taxon>
        <taxon>Vibrionaceae</taxon>
        <taxon>Vibrio</taxon>
    </lineage>
</organism>
<evidence type="ECO:0000256" key="1">
    <source>
        <dbReference type="ARBA" id="ARBA00022723"/>
    </source>
</evidence>
<evidence type="ECO:0000313" key="4">
    <source>
        <dbReference type="EMBL" id="MDN3610227.1"/>
    </source>
</evidence>
<keyword evidence="1" id="KW-0479">Metal-binding</keyword>
<keyword evidence="2" id="KW-0378">Hydrolase</keyword>
<dbReference type="PANTHER" id="PTHR11845">
    <property type="entry name" value="5'-DEOXYNUCLEOTIDASE HDDC2"/>
    <property type="match status" value="1"/>
</dbReference>
<evidence type="ECO:0000259" key="3">
    <source>
        <dbReference type="Pfam" id="PF13023"/>
    </source>
</evidence>